<keyword evidence="3 6" id="KW-0731">Sigma factor</keyword>
<dbReference type="InterPro" id="IPR014284">
    <property type="entry name" value="RNA_pol_sigma-70_dom"/>
</dbReference>
<evidence type="ECO:0000256" key="6">
    <source>
        <dbReference type="RuleBase" id="RU000716"/>
    </source>
</evidence>
<dbReference type="InterPro" id="IPR013325">
    <property type="entry name" value="RNA_pol_sigma_r2"/>
</dbReference>
<evidence type="ECO:0000259" key="7">
    <source>
        <dbReference type="PROSITE" id="PS00622"/>
    </source>
</evidence>
<keyword evidence="2 6" id="KW-0805">Transcription regulation</keyword>
<dbReference type="SUPFAM" id="SSF88946">
    <property type="entry name" value="Sigma2 domain of RNA polymerase sigma factors"/>
    <property type="match status" value="1"/>
</dbReference>
<dbReference type="CDD" id="cd06171">
    <property type="entry name" value="Sigma70_r4"/>
    <property type="match status" value="1"/>
</dbReference>
<evidence type="ECO:0000256" key="2">
    <source>
        <dbReference type="ARBA" id="ARBA00023015"/>
    </source>
</evidence>
<dbReference type="Pfam" id="PF04542">
    <property type="entry name" value="Sigma70_r2"/>
    <property type="match status" value="1"/>
</dbReference>
<dbReference type="InterPro" id="IPR007627">
    <property type="entry name" value="RNA_pol_sigma70_r2"/>
</dbReference>
<accession>A0A286TYI9</accession>
<evidence type="ECO:0000256" key="3">
    <source>
        <dbReference type="ARBA" id="ARBA00023082"/>
    </source>
</evidence>
<protein>
    <recommendedName>
        <fullName evidence="6">RNA polymerase sigma factor</fullName>
    </recommendedName>
</protein>
<dbReference type="InterPro" id="IPR000792">
    <property type="entry name" value="Tscrpt_reg_LuxR_C"/>
</dbReference>
<comment type="caution">
    <text evidence="8">The sequence shown here is derived from an EMBL/GenBank/DDBJ whole genome shotgun (WGS) entry which is preliminary data.</text>
</comment>
<keyword evidence="4 6" id="KW-0238">DNA-binding</keyword>
<feature type="domain" description="HTH luxR-type" evidence="7">
    <location>
        <begin position="149"/>
        <end position="176"/>
    </location>
</feature>
<gene>
    <name evidence="8" type="ORF">SCALIN_C16_0026</name>
</gene>
<keyword evidence="5 6" id="KW-0804">Transcription</keyword>
<dbReference type="PANTHER" id="PTHR43133">
    <property type="entry name" value="RNA POLYMERASE ECF-TYPE SIGMA FACTO"/>
    <property type="match status" value="1"/>
</dbReference>
<dbReference type="PROSITE" id="PS00622">
    <property type="entry name" value="HTH_LUXR_1"/>
    <property type="match status" value="1"/>
</dbReference>
<dbReference type="PANTHER" id="PTHR43133:SF8">
    <property type="entry name" value="RNA POLYMERASE SIGMA FACTOR HI_1459-RELATED"/>
    <property type="match status" value="1"/>
</dbReference>
<evidence type="ECO:0000256" key="1">
    <source>
        <dbReference type="ARBA" id="ARBA00010641"/>
    </source>
</evidence>
<dbReference type="GO" id="GO:0016987">
    <property type="term" value="F:sigma factor activity"/>
    <property type="evidence" value="ECO:0007669"/>
    <property type="project" value="UniProtKB-KW"/>
</dbReference>
<dbReference type="InterPro" id="IPR013324">
    <property type="entry name" value="RNA_pol_sigma_r3/r4-like"/>
</dbReference>
<dbReference type="PROSITE" id="PS01063">
    <property type="entry name" value="SIGMA70_ECF"/>
    <property type="match status" value="1"/>
</dbReference>
<keyword evidence="9" id="KW-1185">Reference proteome</keyword>
<dbReference type="NCBIfam" id="TIGR02937">
    <property type="entry name" value="sigma70-ECF"/>
    <property type="match status" value="1"/>
</dbReference>
<dbReference type="Gene3D" id="1.10.1740.10">
    <property type="match status" value="1"/>
</dbReference>
<dbReference type="GO" id="GO:0003677">
    <property type="term" value="F:DNA binding"/>
    <property type="evidence" value="ECO:0007669"/>
    <property type="project" value="UniProtKB-KW"/>
</dbReference>
<dbReference type="GO" id="GO:0006352">
    <property type="term" value="P:DNA-templated transcription initiation"/>
    <property type="evidence" value="ECO:0007669"/>
    <property type="project" value="InterPro"/>
</dbReference>
<reference evidence="9" key="1">
    <citation type="journal article" date="2017" name="Environ. Microbiol. Rep.">
        <title>Genetic Diversity of Marine Anaerobic Ammonium-Oxidizing Bacteria as Revealed by Genomic and Proteomic Analyses of 'Candidatus Scalindua japonica'.</title>
        <authorList>
            <person name="Oshiki M."/>
            <person name="Mizuto K."/>
            <person name="Kimura Z."/>
            <person name="Kindaichi T."/>
            <person name="Satoh H."/>
            <person name="Okabe S."/>
        </authorList>
    </citation>
    <scope>NUCLEOTIDE SEQUENCE [LARGE SCALE GENOMIC DNA]</scope>
    <source>
        <strain evidence="9">husup-a2</strain>
    </source>
</reference>
<dbReference type="InterPro" id="IPR036388">
    <property type="entry name" value="WH-like_DNA-bd_sf"/>
</dbReference>
<dbReference type="Gene3D" id="1.10.10.10">
    <property type="entry name" value="Winged helix-like DNA-binding domain superfamily/Winged helix DNA-binding domain"/>
    <property type="match status" value="1"/>
</dbReference>
<dbReference type="Pfam" id="PF08281">
    <property type="entry name" value="Sigma70_r4_2"/>
    <property type="match status" value="1"/>
</dbReference>
<evidence type="ECO:0000313" key="8">
    <source>
        <dbReference type="EMBL" id="GAX60952.1"/>
    </source>
</evidence>
<keyword evidence="8" id="KW-0240">DNA-directed RNA polymerase</keyword>
<dbReference type="Proteomes" id="UP000218542">
    <property type="component" value="Unassembled WGS sequence"/>
</dbReference>
<evidence type="ECO:0000256" key="4">
    <source>
        <dbReference type="ARBA" id="ARBA00023125"/>
    </source>
</evidence>
<organism evidence="8 9">
    <name type="scientific">Candidatus Scalindua japonica</name>
    <dbReference type="NCBI Taxonomy" id="1284222"/>
    <lineage>
        <taxon>Bacteria</taxon>
        <taxon>Pseudomonadati</taxon>
        <taxon>Planctomycetota</taxon>
        <taxon>Candidatus Brocadiia</taxon>
        <taxon>Candidatus Brocadiales</taxon>
        <taxon>Candidatus Scalinduaceae</taxon>
        <taxon>Candidatus Scalindua</taxon>
    </lineage>
</organism>
<dbReference type="SUPFAM" id="SSF88659">
    <property type="entry name" value="Sigma3 and sigma4 domains of RNA polymerase sigma factors"/>
    <property type="match status" value="1"/>
</dbReference>
<dbReference type="InterPro" id="IPR013249">
    <property type="entry name" value="RNA_pol_sigma70_r4_t2"/>
</dbReference>
<evidence type="ECO:0000256" key="5">
    <source>
        <dbReference type="ARBA" id="ARBA00023163"/>
    </source>
</evidence>
<comment type="similarity">
    <text evidence="1 6">Belongs to the sigma-70 factor family. ECF subfamily.</text>
</comment>
<dbReference type="InterPro" id="IPR000838">
    <property type="entry name" value="RNA_pol_sigma70_ECF_CS"/>
</dbReference>
<dbReference type="AlphaFoldDB" id="A0A286TYI9"/>
<sequence>MLVFTNLDENTIIDALEGDADAFESIYNEYSGFVYNVALRVVNSADEAQEVTQEVFLTVYRKLKSFKFKSSLKTWIYRITVNMAIDYARKRSKERDHSELYTENNKRQKTIDTVSEEIEREQQEKTISTLLETLNPDQRACIVLRSIEGLSYQEIADALNININTVRTRIKRARGKLIDLRKEMVINEV</sequence>
<evidence type="ECO:0000313" key="9">
    <source>
        <dbReference type="Proteomes" id="UP000218542"/>
    </source>
</evidence>
<dbReference type="InterPro" id="IPR039425">
    <property type="entry name" value="RNA_pol_sigma-70-like"/>
</dbReference>
<dbReference type="EMBL" id="BAOS01000016">
    <property type="protein sequence ID" value="GAX60952.1"/>
    <property type="molecule type" value="Genomic_DNA"/>
</dbReference>
<dbReference type="GO" id="GO:0000428">
    <property type="term" value="C:DNA-directed RNA polymerase complex"/>
    <property type="evidence" value="ECO:0007669"/>
    <property type="project" value="UniProtKB-KW"/>
</dbReference>
<proteinExistence type="inferred from homology"/>
<name>A0A286TYI9_9BACT</name>